<feature type="compositionally biased region" description="Polar residues" evidence="1">
    <location>
        <begin position="19"/>
        <end position="28"/>
    </location>
</feature>
<dbReference type="EMBL" id="JABEZU010000003">
    <property type="protein sequence ID" value="NOV97925.1"/>
    <property type="molecule type" value="Genomic_DNA"/>
</dbReference>
<feature type="region of interest" description="Disordered" evidence="1">
    <location>
        <begin position="19"/>
        <end position="44"/>
    </location>
</feature>
<accession>A0ABX2A7N9</accession>
<comment type="caution">
    <text evidence="2">The sequence shown here is derived from an EMBL/GenBank/DDBJ whole genome shotgun (WGS) entry which is preliminary data.</text>
</comment>
<proteinExistence type="predicted"/>
<reference evidence="2 3" key="1">
    <citation type="submission" date="2020-05" db="EMBL/GenBank/DDBJ databases">
        <title>Genomic Encyclopedia of Type Strains, Phase III (KMG-III): the genomes of soil and plant-associated and newly described type strains.</title>
        <authorList>
            <person name="Whitman W."/>
        </authorList>
    </citation>
    <scope>NUCLEOTIDE SEQUENCE [LARGE SCALE GENOMIC DNA]</scope>
    <source>
        <strain evidence="2 3">KCTC 19046</strain>
    </source>
</reference>
<evidence type="ECO:0000256" key="1">
    <source>
        <dbReference type="SAM" id="MobiDB-lite"/>
    </source>
</evidence>
<name>A0ABX2A7N9_9MICO</name>
<evidence type="ECO:0000313" key="3">
    <source>
        <dbReference type="Proteomes" id="UP000757540"/>
    </source>
</evidence>
<evidence type="ECO:0000313" key="2">
    <source>
        <dbReference type="EMBL" id="NOV97925.1"/>
    </source>
</evidence>
<gene>
    <name evidence="2" type="ORF">HDG69_002510</name>
</gene>
<dbReference type="Proteomes" id="UP000757540">
    <property type="component" value="Unassembled WGS sequence"/>
</dbReference>
<organism evidence="2 3">
    <name type="scientific">Isoptericola halotolerans</name>
    <dbReference type="NCBI Taxonomy" id="300560"/>
    <lineage>
        <taxon>Bacteria</taxon>
        <taxon>Bacillati</taxon>
        <taxon>Actinomycetota</taxon>
        <taxon>Actinomycetes</taxon>
        <taxon>Micrococcales</taxon>
        <taxon>Promicromonosporaceae</taxon>
        <taxon>Isoptericola</taxon>
    </lineage>
</organism>
<keyword evidence="3" id="KW-1185">Reference proteome</keyword>
<feature type="compositionally biased region" description="Basic and acidic residues" evidence="1">
    <location>
        <begin position="31"/>
        <end position="41"/>
    </location>
</feature>
<protein>
    <submittedName>
        <fullName evidence="2">Uncharacterized protein</fullName>
    </submittedName>
</protein>
<dbReference type="RefSeq" id="WP_171784166.1">
    <property type="nucleotide sequence ID" value="NZ_BAAAML010000005.1"/>
</dbReference>
<sequence length="80" mass="8249">MPRRRGRPGLVGTMARTAVNTGTASATSRALDNRADARADQHAGAQAYDTLTRLQSSGEMRSAGPLPDAELAAAKATILG</sequence>